<dbReference type="Proteomes" id="UP000255099">
    <property type="component" value="Unassembled WGS sequence"/>
</dbReference>
<gene>
    <name evidence="3" type="primary">maoA_5</name>
    <name evidence="3" type="ORF">NCTC9637_03892</name>
</gene>
<dbReference type="PANTHER" id="PTHR10638">
    <property type="entry name" value="COPPER AMINE OXIDASE"/>
    <property type="match status" value="1"/>
</dbReference>
<keyword evidence="1" id="KW-0801">TPQ</keyword>
<dbReference type="EC" id="1.4.3.-" evidence="1"/>
<evidence type="ECO:0000313" key="3">
    <source>
        <dbReference type="EMBL" id="STT48944.1"/>
    </source>
</evidence>
<dbReference type="InterPro" id="IPR036460">
    <property type="entry name" value="Cu_amine_oxidase_C_sf"/>
</dbReference>
<dbReference type="GO" id="GO:0009308">
    <property type="term" value="P:amine metabolic process"/>
    <property type="evidence" value="ECO:0007669"/>
    <property type="project" value="UniProtKB-UniRule"/>
</dbReference>
<dbReference type="PROSITE" id="PS01165">
    <property type="entry name" value="COPPER_AMINE_OXID_2"/>
    <property type="match status" value="1"/>
</dbReference>
<evidence type="ECO:0000256" key="1">
    <source>
        <dbReference type="RuleBase" id="RU000672"/>
    </source>
</evidence>
<evidence type="ECO:0000313" key="4">
    <source>
        <dbReference type="Proteomes" id="UP000255099"/>
    </source>
</evidence>
<organism evidence="3 4">
    <name type="scientific">Klebsiella pneumoniae</name>
    <dbReference type="NCBI Taxonomy" id="573"/>
    <lineage>
        <taxon>Bacteria</taxon>
        <taxon>Pseudomonadati</taxon>
        <taxon>Pseudomonadota</taxon>
        <taxon>Gammaproteobacteria</taxon>
        <taxon>Enterobacterales</taxon>
        <taxon>Enterobacteriaceae</taxon>
        <taxon>Klebsiella/Raoultella group</taxon>
        <taxon>Klebsiella</taxon>
        <taxon>Klebsiella pneumoniae complex</taxon>
    </lineage>
</organism>
<dbReference type="InterPro" id="IPR015798">
    <property type="entry name" value="Cu_amine_oxidase_C"/>
</dbReference>
<dbReference type="SUPFAM" id="SSF49998">
    <property type="entry name" value="Amine oxidase catalytic domain"/>
    <property type="match status" value="1"/>
</dbReference>
<dbReference type="EMBL" id="UGLB01000003">
    <property type="protein sequence ID" value="STT48944.1"/>
    <property type="molecule type" value="Genomic_DNA"/>
</dbReference>
<dbReference type="InterPro" id="IPR049947">
    <property type="entry name" value="Cu_Am_Ox_Cu-bd"/>
</dbReference>
<comment type="PTM">
    <text evidence="1">Topaquinone (TPQ) is generated by copper-dependent autoxidation of a specific tyrosyl residue.</text>
</comment>
<dbReference type="InterPro" id="IPR000269">
    <property type="entry name" value="Cu_amine_oxidase"/>
</dbReference>
<protein>
    <recommendedName>
        <fullName evidence="1">Amine oxidase</fullName>
        <ecNumber evidence="1">1.4.3.-</ecNumber>
    </recommendedName>
</protein>
<dbReference type="GO" id="GO:0048038">
    <property type="term" value="F:quinone binding"/>
    <property type="evidence" value="ECO:0007669"/>
    <property type="project" value="InterPro"/>
</dbReference>
<dbReference type="GO" id="GO:0008131">
    <property type="term" value="F:primary methylamine oxidase activity"/>
    <property type="evidence" value="ECO:0007669"/>
    <property type="project" value="InterPro"/>
</dbReference>
<dbReference type="Gene3D" id="2.70.98.20">
    <property type="entry name" value="Copper amine oxidase, catalytic domain"/>
    <property type="match status" value="1"/>
</dbReference>
<dbReference type="GO" id="GO:0005507">
    <property type="term" value="F:copper ion binding"/>
    <property type="evidence" value="ECO:0007669"/>
    <property type="project" value="InterPro"/>
</dbReference>
<name>A0A377W230_KLEPN</name>
<proteinExistence type="inferred from homology"/>
<keyword evidence="1" id="KW-0186">Copper</keyword>
<feature type="domain" description="Copper amine oxidase catalytic" evidence="2">
    <location>
        <begin position="1"/>
        <end position="158"/>
    </location>
</feature>
<dbReference type="PANTHER" id="PTHR10638:SF41">
    <property type="entry name" value="AMINE OXIDASE"/>
    <property type="match status" value="1"/>
</dbReference>
<dbReference type="AlphaFoldDB" id="A0A377W230"/>
<keyword evidence="1" id="KW-0479">Metal-binding</keyword>
<keyword evidence="1 3" id="KW-0560">Oxidoreductase</keyword>
<dbReference type="Pfam" id="PF01179">
    <property type="entry name" value="Cu_amine_oxid"/>
    <property type="match status" value="1"/>
</dbReference>
<evidence type="ECO:0000259" key="2">
    <source>
        <dbReference type="Pfam" id="PF01179"/>
    </source>
</evidence>
<comment type="cofactor">
    <cofactor evidence="1">
        <name>Cu cation</name>
        <dbReference type="ChEBI" id="CHEBI:23378"/>
    </cofactor>
    <text evidence="1">Contains 1 topaquinone per subunit.</text>
</comment>
<comment type="similarity">
    <text evidence="1">Belongs to the copper/topaquinone oxidase family.</text>
</comment>
<reference evidence="3 4" key="1">
    <citation type="submission" date="2018-06" db="EMBL/GenBank/DDBJ databases">
        <authorList>
            <consortium name="Pathogen Informatics"/>
            <person name="Doyle S."/>
        </authorList>
    </citation>
    <scope>NUCLEOTIDE SEQUENCE [LARGE SCALE GENOMIC DNA]</scope>
    <source>
        <strain evidence="3 4">NCTC9637</strain>
    </source>
</reference>
<sequence>MQVNQYTIDSEQKAAQKFDPGTIRLLSNTSKENRMGNPVSYQIIPYAGGTHPAATGAKFAPDEWIYHRLSFMDKQLWVTRYHPTERYPEGKYPNRSAHDTGLGQYAKDDESLTNHDDVVWITTGTTHVARAEEWPIMPTEWAHALLKPWNFFDETPTLGEKKK</sequence>
<accession>A0A377W230</accession>